<dbReference type="InterPro" id="IPR000668">
    <property type="entry name" value="Peptidase_C1A_C"/>
</dbReference>
<dbReference type="Pfam" id="PF08246">
    <property type="entry name" value="Inhibitor_I29"/>
    <property type="match status" value="1"/>
</dbReference>
<name>A0A6C0LSY3_9ZZZZ</name>
<keyword evidence="2" id="KW-1015">Disulfide bond</keyword>
<dbReference type="AlphaFoldDB" id="A0A6C0LSY3"/>
<dbReference type="PROSITE" id="PS00139">
    <property type="entry name" value="THIOL_PROTEASE_CYS"/>
    <property type="match status" value="1"/>
</dbReference>
<dbReference type="EMBL" id="MN740564">
    <property type="protein sequence ID" value="QHU33869.1"/>
    <property type="molecule type" value="Genomic_DNA"/>
</dbReference>
<evidence type="ECO:0000313" key="5">
    <source>
        <dbReference type="EMBL" id="QHU33869.1"/>
    </source>
</evidence>
<dbReference type="InterPro" id="IPR013128">
    <property type="entry name" value="Peptidase_C1A"/>
</dbReference>
<dbReference type="CDD" id="cd02248">
    <property type="entry name" value="Peptidase_C1A"/>
    <property type="match status" value="1"/>
</dbReference>
<dbReference type="SMART" id="SM00848">
    <property type="entry name" value="Inhibitor_I29"/>
    <property type="match status" value="1"/>
</dbReference>
<accession>A0A6C0LSY3</accession>
<feature type="domain" description="Cathepsin propeptide inhibitor" evidence="4">
    <location>
        <begin position="27"/>
        <end position="83"/>
    </location>
</feature>
<dbReference type="SUPFAM" id="SSF54001">
    <property type="entry name" value="Cysteine proteinases"/>
    <property type="match status" value="1"/>
</dbReference>
<sequence length="331" mass="35977">MQLLKNLITVIYTALYTFDNSTKIEQFLKFAVVYDKHYETETEAENAFYNFGANIDRIEAHDSLVEGYDIGITQFADMGTLEFGEWKNNGCFTEKHVAGSRCKIFDYSGVVVPDSVDWRTKGAVTPVKNQGQCGSCWSFSASGAIEGANAIASGDLVSLSEQELVDCSVSYGNNGCNGGLMDSAFRYVEDNGLCTEESYPYTSVDTAKCMDGCVDRVSATMSCHDVRPSNQLALKEAVARGPVSVAIEADTTAFQLYKGGILTSSKCGTNLDHGVLVVGYGSDDNGTMYWIVKNSWGDSWGENGYIKIERSESDNDGGVCGIAMQPSFPQF</sequence>
<evidence type="ECO:0008006" key="6">
    <source>
        <dbReference type="Google" id="ProtNLM"/>
    </source>
</evidence>
<dbReference type="Pfam" id="PF00112">
    <property type="entry name" value="Peptidase_C1"/>
    <property type="match status" value="1"/>
</dbReference>
<evidence type="ECO:0000256" key="2">
    <source>
        <dbReference type="ARBA" id="ARBA00023157"/>
    </source>
</evidence>
<evidence type="ECO:0000256" key="1">
    <source>
        <dbReference type="ARBA" id="ARBA00008455"/>
    </source>
</evidence>
<reference evidence="5" key="1">
    <citation type="journal article" date="2020" name="Nature">
        <title>Giant virus diversity and host interactions through global metagenomics.</title>
        <authorList>
            <person name="Schulz F."/>
            <person name="Roux S."/>
            <person name="Paez-Espino D."/>
            <person name="Jungbluth S."/>
            <person name="Walsh D.A."/>
            <person name="Denef V.J."/>
            <person name="McMahon K.D."/>
            <person name="Konstantinidis K.T."/>
            <person name="Eloe-Fadrosh E.A."/>
            <person name="Kyrpides N.C."/>
            <person name="Woyke T."/>
        </authorList>
    </citation>
    <scope>NUCLEOTIDE SEQUENCE</scope>
    <source>
        <strain evidence="5">GVMAG-S-1016704-142</strain>
    </source>
</reference>
<dbReference type="PROSITE" id="PS00640">
    <property type="entry name" value="THIOL_PROTEASE_ASN"/>
    <property type="match status" value="1"/>
</dbReference>
<dbReference type="InterPro" id="IPR000169">
    <property type="entry name" value="Pept_cys_AS"/>
</dbReference>
<dbReference type="SMART" id="SM00645">
    <property type="entry name" value="Pept_C1"/>
    <property type="match status" value="1"/>
</dbReference>
<dbReference type="InterPro" id="IPR025660">
    <property type="entry name" value="Pept_his_AS"/>
</dbReference>
<dbReference type="InterPro" id="IPR025661">
    <property type="entry name" value="Pept_asp_AS"/>
</dbReference>
<dbReference type="InterPro" id="IPR039417">
    <property type="entry name" value="Peptidase_C1A_papain-like"/>
</dbReference>
<dbReference type="GO" id="GO:0006508">
    <property type="term" value="P:proteolysis"/>
    <property type="evidence" value="ECO:0007669"/>
    <property type="project" value="InterPro"/>
</dbReference>
<evidence type="ECO:0000259" key="4">
    <source>
        <dbReference type="SMART" id="SM00848"/>
    </source>
</evidence>
<dbReference type="PROSITE" id="PS00639">
    <property type="entry name" value="THIOL_PROTEASE_HIS"/>
    <property type="match status" value="1"/>
</dbReference>
<organism evidence="5">
    <name type="scientific">viral metagenome</name>
    <dbReference type="NCBI Taxonomy" id="1070528"/>
    <lineage>
        <taxon>unclassified sequences</taxon>
        <taxon>metagenomes</taxon>
        <taxon>organismal metagenomes</taxon>
    </lineage>
</organism>
<dbReference type="FunFam" id="3.90.70.10:FF:000109">
    <property type="entry name" value="Cysteine protease"/>
    <property type="match status" value="1"/>
</dbReference>
<dbReference type="PRINTS" id="PR00705">
    <property type="entry name" value="PAPAIN"/>
</dbReference>
<comment type="similarity">
    <text evidence="1">Belongs to the peptidase C1 family.</text>
</comment>
<dbReference type="InterPro" id="IPR038765">
    <property type="entry name" value="Papain-like_cys_pep_sf"/>
</dbReference>
<dbReference type="PANTHER" id="PTHR12411">
    <property type="entry name" value="CYSTEINE PROTEASE FAMILY C1-RELATED"/>
    <property type="match status" value="1"/>
</dbReference>
<dbReference type="Gene3D" id="3.90.70.10">
    <property type="entry name" value="Cysteine proteinases"/>
    <property type="match status" value="1"/>
</dbReference>
<dbReference type="GO" id="GO:0008234">
    <property type="term" value="F:cysteine-type peptidase activity"/>
    <property type="evidence" value="ECO:0007669"/>
    <property type="project" value="InterPro"/>
</dbReference>
<dbReference type="InterPro" id="IPR013201">
    <property type="entry name" value="Prot_inhib_I29"/>
</dbReference>
<protein>
    <recommendedName>
        <fullName evidence="6">Peptidase C1A papain C-terminal domain-containing protein</fullName>
    </recommendedName>
</protein>
<evidence type="ECO:0000259" key="3">
    <source>
        <dbReference type="SMART" id="SM00645"/>
    </source>
</evidence>
<proteinExistence type="inferred from homology"/>
<feature type="domain" description="Peptidase C1A papain C-terminal" evidence="3">
    <location>
        <begin position="112"/>
        <end position="330"/>
    </location>
</feature>